<gene>
    <name evidence="4" type="ORF">EDX97_02235</name>
</gene>
<evidence type="ECO:0000256" key="2">
    <source>
        <dbReference type="SAM" id="MobiDB-lite"/>
    </source>
</evidence>
<dbReference type="SUPFAM" id="SSF48295">
    <property type="entry name" value="TrpR-like"/>
    <property type="match status" value="1"/>
</dbReference>
<dbReference type="AlphaFoldDB" id="A0A3N0I397"/>
<dbReference type="PROSITE" id="PS50994">
    <property type="entry name" value="INTEGRASE"/>
    <property type="match status" value="1"/>
</dbReference>
<dbReference type="PANTHER" id="PTHR46889:SF7">
    <property type="entry name" value="TRANSPOSASE FOR INSERTION SEQUENCE ELEMENT IS904"/>
    <property type="match status" value="1"/>
</dbReference>
<proteinExistence type="predicted"/>
<accession>A0A3N0I397</accession>
<dbReference type="InterPro" id="IPR001584">
    <property type="entry name" value="Integrase_cat-core"/>
</dbReference>
<dbReference type="InterPro" id="IPR025948">
    <property type="entry name" value="HTH-like_dom"/>
</dbReference>
<dbReference type="InterPro" id="IPR010921">
    <property type="entry name" value="Trp_repressor/repl_initiator"/>
</dbReference>
<comment type="caution">
    <text evidence="4">The sequence shown here is derived from an EMBL/GenBank/DDBJ whole genome shotgun (WGS) entry which is preliminary data.</text>
</comment>
<evidence type="ECO:0000256" key="1">
    <source>
        <dbReference type="ARBA" id="ARBA00002286"/>
    </source>
</evidence>
<dbReference type="GO" id="GO:0015074">
    <property type="term" value="P:DNA integration"/>
    <property type="evidence" value="ECO:0007669"/>
    <property type="project" value="InterPro"/>
</dbReference>
<evidence type="ECO:0000313" key="4">
    <source>
        <dbReference type="EMBL" id="RNM31398.1"/>
    </source>
</evidence>
<dbReference type="InterPro" id="IPR012337">
    <property type="entry name" value="RNaseH-like_sf"/>
</dbReference>
<dbReference type="PANTHER" id="PTHR46889">
    <property type="entry name" value="TRANSPOSASE INSF FOR INSERTION SEQUENCE IS3B-RELATED"/>
    <property type="match status" value="1"/>
</dbReference>
<dbReference type="Gene3D" id="3.30.420.10">
    <property type="entry name" value="Ribonuclease H-like superfamily/Ribonuclease H"/>
    <property type="match status" value="1"/>
</dbReference>
<feature type="region of interest" description="Disordered" evidence="2">
    <location>
        <begin position="109"/>
        <end position="137"/>
    </location>
</feature>
<feature type="domain" description="Integrase catalytic" evidence="3">
    <location>
        <begin position="307"/>
        <end position="472"/>
    </location>
</feature>
<reference evidence="4 5" key="1">
    <citation type="submission" date="2018-11" db="EMBL/GenBank/DDBJ databases">
        <title>Clostridium sp. nov., a member of the family Erysipelotrichaceae isolated from pig faeces.</title>
        <authorList>
            <person name="Chang Y.-H."/>
        </authorList>
    </citation>
    <scope>NUCLEOTIDE SEQUENCE [LARGE SCALE GENOMIC DNA]</scope>
    <source>
        <strain evidence="4 5">YH-panp20</strain>
    </source>
</reference>
<dbReference type="RefSeq" id="WP_128519555.1">
    <property type="nucleotide sequence ID" value="NZ_JAQYEM010000070.1"/>
</dbReference>
<protein>
    <submittedName>
        <fullName evidence="4">IS3 family transposase</fullName>
    </submittedName>
</protein>
<dbReference type="GO" id="GO:0043565">
    <property type="term" value="F:sequence-specific DNA binding"/>
    <property type="evidence" value="ECO:0007669"/>
    <property type="project" value="InterPro"/>
</dbReference>
<dbReference type="NCBIfam" id="NF033516">
    <property type="entry name" value="transpos_IS3"/>
    <property type="match status" value="1"/>
</dbReference>
<dbReference type="InterPro" id="IPR036397">
    <property type="entry name" value="RNaseH_sf"/>
</dbReference>
<dbReference type="Pfam" id="PF13276">
    <property type="entry name" value="HTH_21"/>
    <property type="match status" value="1"/>
</dbReference>
<sequence>MKLTEKQKKEIYQKRKNGKTVSSLSEEYEVNKSRINYLIRLIDAHGLESTKHCSHHYASEFKLTAINRVLINDESITSVSIDLGLSDKGTLTRWIKEFEENEYTVVVKKRGRKSHEKEDEQSASGEQSTEGRECKVTQAERDSYDTARILKKIRCLSYGKKKARKQEIAQAVTELRQETKRSLSFILNAINSSDTLPHISRSDYYYWCTHSDPDWKYDELMNRIITIFYDHKTRYGYRRITLALSNAGFHVNHKLIQRLMNKMGLAGATPRAKYRSYKGDMNGTVKNLLLDKVVDEEEHKTYYTRNFKTKTVNEKWTTDVSEFHIAAGKLYLSPILDMYSHEIVSYNLSTSPNFAQITDMLDKAFQKHLNLDGLIFHSDQGWQYQMQAYHKRLEEKGIIQSMSRKGNCLDNCVMENFFGKLKNEMFYGHEYEFTTIDELRNAIKEYIDYYNTERIQTRLKGLTPCQARNQALISI</sequence>
<dbReference type="Pfam" id="PF13333">
    <property type="entry name" value="rve_2"/>
    <property type="match status" value="1"/>
</dbReference>
<keyword evidence="5" id="KW-1185">Reference proteome</keyword>
<dbReference type="EMBL" id="RJQC01000001">
    <property type="protein sequence ID" value="RNM31398.1"/>
    <property type="molecule type" value="Genomic_DNA"/>
</dbReference>
<evidence type="ECO:0000259" key="3">
    <source>
        <dbReference type="PROSITE" id="PS50994"/>
    </source>
</evidence>
<dbReference type="InterPro" id="IPR048020">
    <property type="entry name" value="Transpos_IS3"/>
</dbReference>
<evidence type="ECO:0000313" key="5">
    <source>
        <dbReference type="Proteomes" id="UP000276568"/>
    </source>
</evidence>
<dbReference type="InterPro" id="IPR050900">
    <property type="entry name" value="Transposase_IS3/IS150/IS904"/>
</dbReference>
<dbReference type="SUPFAM" id="SSF53098">
    <property type="entry name" value="Ribonuclease H-like"/>
    <property type="match status" value="1"/>
</dbReference>
<dbReference type="Proteomes" id="UP000276568">
    <property type="component" value="Unassembled WGS sequence"/>
</dbReference>
<dbReference type="OrthoDB" id="9781005at2"/>
<dbReference type="Pfam" id="PF00665">
    <property type="entry name" value="rve"/>
    <property type="match status" value="1"/>
</dbReference>
<comment type="function">
    <text evidence="1">Involved in the transposition of the insertion sequence.</text>
</comment>
<organism evidence="4 5">
    <name type="scientific">Absicoccus porci</name>
    <dbReference type="NCBI Taxonomy" id="2486576"/>
    <lineage>
        <taxon>Bacteria</taxon>
        <taxon>Bacillati</taxon>
        <taxon>Bacillota</taxon>
        <taxon>Erysipelotrichia</taxon>
        <taxon>Erysipelotrichales</taxon>
        <taxon>Erysipelotrichaceae</taxon>
        <taxon>Absicoccus</taxon>
    </lineage>
</organism>
<name>A0A3N0I397_9FIRM</name>